<proteinExistence type="predicted"/>
<evidence type="ECO:0000313" key="1">
    <source>
        <dbReference type="EMBL" id="MCD7446686.1"/>
    </source>
</evidence>
<dbReference type="Proteomes" id="UP000823775">
    <property type="component" value="Unassembled WGS sequence"/>
</dbReference>
<dbReference type="EMBL" id="JACEIK010000019">
    <property type="protein sequence ID" value="MCD7446686.1"/>
    <property type="molecule type" value="Genomic_DNA"/>
</dbReference>
<name>A0ABS8RIS7_DATST</name>
<accession>A0ABS8RIS7</accession>
<gene>
    <name evidence="1" type="ORF">HAX54_014457</name>
</gene>
<protein>
    <submittedName>
        <fullName evidence="1">Uncharacterized protein</fullName>
    </submittedName>
</protein>
<organism evidence="1 2">
    <name type="scientific">Datura stramonium</name>
    <name type="common">Jimsonweed</name>
    <name type="synonym">Common thornapple</name>
    <dbReference type="NCBI Taxonomy" id="4076"/>
    <lineage>
        <taxon>Eukaryota</taxon>
        <taxon>Viridiplantae</taxon>
        <taxon>Streptophyta</taxon>
        <taxon>Embryophyta</taxon>
        <taxon>Tracheophyta</taxon>
        <taxon>Spermatophyta</taxon>
        <taxon>Magnoliopsida</taxon>
        <taxon>eudicotyledons</taxon>
        <taxon>Gunneridae</taxon>
        <taxon>Pentapetalae</taxon>
        <taxon>asterids</taxon>
        <taxon>lamiids</taxon>
        <taxon>Solanales</taxon>
        <taxon>Solanaceae</taxon>
        <taxon>Solanoideae</taxon>
        <taxon>Datureae</taxon>
        <taxon>Datura</taxon>
    </lineage>
</organism>
<sequence>MDTPGSVLEKWDWNWFCMSSQVKIELGRRLTYQVKAWPVNELGKSLNFRAIHLFDQVVGQVFLSLAQQAVGFVLRVIRFLSKSDLWPAFEATLWISPTKAWLVSLCLATMGSRVTITSLATCLAIGATVPTLLTVPKYGFTVTPPPIFVQFLVYIYRSFLESVYRSTHLRPDSGDFQCLRGPNPLLETMKEALRHRQR</sequence>
<comment type="caution">
    <text evidence="1">The sequence shown here is derived from an EMBL/GenBank/DDBJ whole genome shotgun (WGS) entry which is preliminary data.</text>
</comment>
<evidence type="ECO:0000313" key="2">
    <source>
        <dbReference type="Proteomes" id="UP000823775"/>
    </source>
</evidence>
<keyword evidence="2" id="KW-1185">Reference proteome</keyword>
<reference evidence="1 2" key="1">
    <citation type="journal article" date="2021" name="BMC Genomics">
        <title>Datura genome reveals duplications of psychoactive alkaloid biosynthetic genes and high mutation rate following tissue culture.</title>
        <authorList>
            <person name="Rajewski A."/>
            <person name="Carter-House D."/>
            <person name="Stajich J."/>
            <person name="Litt A."/>
        </authorList>
    </citation>
    <scope>NUCLEOTIDE SEQUENCE [LARGE SCALE GENOMIC DNA]</scope>
    <source>
        <strain evidence="1">AR-01</strain>
    </source>
</reference>